<dbReference type="SUPFAM" id="SSF48034">
    <property type="entry name" value="Guanido kinase N-terminal domain"/>
    <property type="match status" value="1"/>
</dbReference>
<dbReference type="Gene3D" id="1.10.135.10">
    <property type="entry name" value="ATP:guanido phosphotransferase, N-terminal domain"/>
    <property type="match status" value="1"/>
</dbReference>
<evidence type="ECO:0000256" key="8">
    <source>
        <dbReference type="ARBA" id="ARBA00041818"/>
    </source>
</evidence>
<feature type="region of interest" description="Disordered" evidence="14">
    <location>
        <begin position="96"/>
        <end position="120"/>
    </location>
</feature>
<keyword evidence="6 13" id="KW-0067">ATP-binding</keyword>
<feature type="binding site" evidence="13">
    <location>
        <begin position="283"/>
        <end position="288"/>
    </location>
    <ligand>
        <name>ATP</name>
        <dbReference type="ChEBI" id="CHEBI:30616"/>
    </ligand>
</feature>
<dbReference type="EC" id="2.7.3.2" evidence="2"/>
<dbReference type="Pfam" id="PF00217">
    <property type="entry name" value="ATP-gua_Ptrans"/>
    <property type="match status" value="2"/>
</dbReference>
<evidence type="ECO:0000256" key="7">
    <source>
        <dbReference type="ARBA" id="ARBA00040306"/>
    </source>
</evidence>
<dbReference type="PROSITE" id="PS51509">
    <property type="entry name" value="PHOSPHAGEN_KINASE_N"/>
    <property type="match status" value="1"/>
</dbReference>
<keyword evidence="4 13" id="KW-0547">Nucleotide-binding</keyword>
<keyword evidence="3 13" id="KW-0808">Transferase</keyword>
<dbReference type="EMBL" id="JASSZA010000011">
    <property type="protein sequence ID" value="KAK2098327.1"/>
    <property type="molecule type" value="Genomic_DNA"/>
</dbReference>
<evidence type="ECO:0000256" key="13">
    <source>
        <dbReference type="PROSITE-ProRule" id="PRU00843"/>
    </source>
</evidence>
<evidence type="ECO:0000256" key="2">
    <source>
        <dbReference type="ARBA" id="ARBA00012231"/>
    </source>
</evidence>
<comment type="catalytic activity">
    <reaction evidence="11">
        <text>creatine + ATP = N-phosphocreatine + ADP + H(+)</text>
        <dbReference type="Rhea" id="RHEA:17157"/>
        <dbReference type="ChEBI" id="CHEBI:15378"/>
        <dbReference type="ChEBI" id="CHEBI:30616"/>
        <dbReference type="ChEBI" id="CHEBI:57947"/>
        <dbReference type="ChEBI" id="CHEBI:58092"/>
        <dbReference type="ChEBI" id="CHEBI:456216"/>
        <dbReference type="EC" id="2.7.3.2"/>
    </reaction>
    <physiologicalReaction direction="left-to-right" evidence="11">
        <dbReference type="Rhea" id="RHEA:17158"/>
    </physiologicalReaction>
</comment>
<protein>
    <recommendedName>
        <fullName evidence="7">Creatine kinase B-type</fullName>
        <ecNumber evidence="2">2.7.3.2</ecNumber>
    </recommendedName>
    <alternativeName>
        <fullName evidence="8">Creatine kinase B chain</fullName>
    </alternativeName>
</protein>
<dbReference type="InterPro" id="IPR036802">
    <property type="entry name" value="ATP-guanido_PTrfase_N_sf"/>
</dbReference>
<evidence type="ECO:0000256" key="6">
    <source>
        <dbReference type="ARBA" id="ARBA00022840"/>
    </source>
</evidence>
<dbReference type="InterPro" id="IPR022414">
    <property type="entry name" value="ATP-guanido_PTrfase_cat"/>
</dbReference>
<feature type="binding site" evidence="13">
    <location>
        <position position="217"/>
    </location>
    <ligand>
        <name>ATP</name>
        <dbReference type="ChEBI" id="CHEBI:30616"/>
    </ligand>
</feature>
<organism evidence="17 18">
    <name type="scientific">Saguinus oedipus</name>
    <name type="common">Cotton-top tamarin</name>
    <name type="synonym">Oedipomidas oedipus</name>
    <dbReference type="NCBI Taxonomy" id="9490"/>
    <lineage>
        <taxon>Eukaryota</taxon>
        <taxon>Metazoa</taxon>
        <taxon>Chordata</taxon>
        <taxon>Craniata</taxon>
        <taxon>Vertebrata</taxon>
        <taxon>Euteleostomi</taxon>
        <taxon>Mammalia</taxon>
        <taxon>Eutheria</taxon>
        <taxon>Euarchontoglires</taxon>
        <taxon>Primates</taxon>
        <taxon>Haplorrhini</taxon>
        <taxon>Platyrrhini</taxon>
        <taxon>Cebidae</taxon>
        <taxon>Callitrichinae</taxon>
        <taxon>Saguinus</taxon>
    </lineage>
</organism>
<evidence type="ECO:0000256" key="3">
    <source>
        <dbReference type="ARBA" id="ARBA00022679"/>
    </source>
</evidence>
<comment type="caution">
    <text evidence="17">The sequence shown here is derived from an EMBL/GenBank/DDBJ whole genome shotgun (WGS) entry which is preliminary data.</text>
</comment>
<evidence type="ECO:0000256" key="1">
    <source>
        <dbReference type="ARBA" id="ARBA00006798"/>
    </source>
</evidence>
<comment type="subunit">
    <text evidence="10">Dimer of identical or non-identical chains, which can be either B (brain type) or M (muscle type). With MM being the major form in skeletal muscle and myocardium, MB existing in myocardium, and BB existing in many tissues, especially brain. Interacts with SLC12A6 (via C-terminus); the interaction may be required for SLC12A6 potassium-chloride cotransport activity.</text>
</comment>
<dbReference type="Pfam" id="PF02807">
    <property type="entry name" value="ATP-gua_PtransN"/>
    <property type="match status" value="1"/>
</dbReference>
<keyword evidence="5 13" id="KW-0418">Kinase</keyword>
<evidence type="ECO:0000256" key="9">
    <source>
        <dbReference type="ARBA" id="ARBA00045554"/>
    </source>
</evidence>
<keyword evidence="18" id="KW-1185">Reference proteome</keyword>
<evidence type="ECO:0000313" key="17">
    <source>
        <dbReference type="EMBL" id="KAK2098327.1"/>
    </source>
</evidence>
<dbReference type="PROSITE" id="PS51510">
    <property type="entry name" value="PHOSPHAGEN_KINASE_C"/>
    <property type="match status" value="1"/>
</dbReference>
<name>A0ABQ9UMM0_SAGOE</name>
<evidence type="ECO:0000256" key="12">
    <source>
        <dbReference type="PROSITE-ProRule" id="PRU00842"/>
    </source>
</evidence>
<accession>A0ABQ9UMM0</accession>
<evidence type="ECO:0000259" key="15">
    <source>
        <dbReference type="PROSITE" id="PS51509"/>
    </source>
</evidence>
<reference evidence="17 18" key="1">
    <citation type="submission" date="2023-05" db="EMBL/GenBank/DDBJ databases">
        <title>B98-5 Cell Line De Novo Hybrid Assembly: An Optical Mapping Approach.</title>
        <authorList>
            <person name="Kananen K."/>
            <person name="Auerbach J.A."/>
            <person name="Kautto E."/>
            <person name="Blachly J.S."/>
        </authorList>
    </citation>
    <scope>NUCLEOTIDE SEQUENCE [LARGE SCALE GENOMIC DNA]</scope>
    <source>
        <strain evidence="17">B95-8</strain>
        <tissue evidence="17">Cell line</tissue>
    </source>
</reference>
<feature type="binding site" evidence="13">
    <location>
        <position position="172"/>
    </location>
    <ligand>
        <name>ATP</name>
        <dbReference type="ChEBI" id="CHEBI:30616"/>
    </ligand>
</feature>
<dbReference type="InterPro" id="IPR000749">
    <property type="entry name" value="ATP-guanido_PTrfase"/>
</dbReference>
<dbReference type="Proteomes" id="UP001266305">
    <property type="component" value="Unassembled WGS sequence"/>
</dbReference>
<dbReference type="Gene3D" id="3.30.590.10">
    <property type="entry name" value="Glutamine synthetase/guanido kinase, catalytic domain"/>
    <property type="match status" value="1"/>
</dbReference>
<dbReference type="InterPro" id="IPR022413">
    <property type="entry name" value="ATP-guanido_PTrfase_N"/>
</dbReference>
<feature type="domain" description="Phosphagen kinase C-terminal" evidence="16">
    <location>
        <begin position="100"/>
        <end position="330"/>
    </location>
</feature>
<dbReference type="PANTHER" id="PTHR11547:SF23">
    <property type="entry name" value="CREATINE KINASE B-TYPE"/>
    <property type="match status" value="1"/>
</dbReference>
<feature type="compositionally biased region" description="Basic and acidic residues" evidence="14">
    <location>
        <begin position="96"/>
        <end position="110"/>
    </location>
</feature>
<dbReference type="PANTHER" id="PTHR11547">
    <property type="entry name" value="ARGININE OR CREATINE KINASE"/>
    <property type="match status" value="1"/>
</dbReference>
<evidence type="ECO:0000256" key="11">
    <source>
        <dbReference type="ARBA" id="ARBA00048857"/>
    </source>
</evidence>
<dbReference type="SUPFAM" id="SSF55931">
    <property type="entry name" value="Glutamine synthetase/guanido kinase"/>
    <property type="match status" value="1"/>
</dbReference>
<evidence type="ECO:0000256" key="4">
    <source>
        <dbReference type="ARBA" id="ARBA00022741"/>
    </source>
</evidence>
<gene>
    <name evidence="17" type="ORF">P7K49_023778</name>
</gene>
<sequence>MPFSNSHNTLKLRFPAEDEFPDPSSHNNHMAKVLTPELYAELRAKSMPSGFTLDDVIQTGVDNPGHPYIMTVGCVAGDEESYEVFKDLFDPIIEDQHGGYKPSDEHKTDLNPDNLQGGDYLDPNYHCSRRERRDSEKLAVEALSSLDRDLAGRYYALKSMTEAEQQQLTDDHFLFDKPVSPLLLASGMARDLLEARGIWHNDNKTFLVWINEEDHLRVIFMQKGGNMKEVFTHFCTGLTQIETLFNSKNYEFRLRADVHIKLPHLGKHEKFSEVLKRLRLQKRGTGGVDTATVGGVFDVSNADHLGFSEVELVQMVVNGVKLLIEMEQPLEQGQAIDDLMPAQK</sequence>
<dbReference type="CDD" id="cd00716">
    <property type="entry name" value="creatine_kinase_like"/>
    <property type="match status" value="1"/>
</dbReference>
<proteinExistence type="inferred from homology"/>
<dbReference type="InterPro" id="IPR014746">
    <property type="entry name" value="Gln_synth/guanido_kin_cat_dom"/>
</dbReference>
<feature type="domain" description="Phosphagen kinase N-terminal" evidence="15">
    <location>
        <begin position="11"/>
        <end position="98"/>
    </location>
</feature>
<feature type="binding site" evidence="13">
    <location>
        <begin position="103"/>
        <end position="107"/>
    </location>
    <ligand>
        <name>ATP</name>
        <dbReference type="ChEBI" id="CHEBI:30616"/>
    </ligand>
</feature>
<evidence type="ECO:0000259" key="16">
    <source>
        <dbReference type="PROSITE" id="PS51510"/>
    </source>
</evidence>
<evidence type="ECO:0000256" key="5">
    <source>
        <dbReference type="ARBA" id="ARBA00022777"/>
    </source>
</evidence>
<comment type="similarity">
    <text evidence="1 12">Belongs to the ATP:guanido phosphotransferase family.</text>
</comment>
<comment type="function">
    <text evidence="9">Reversibly catalyzes the transfer of phosphate between ATP and various phosphogens (e.g. creatine phosphate). Creatine kinase isoenzymes play a central role in energy transduction in tissues with large, fluctuating energy demands, such as skeletal muscle, heart, brain and spermatozoa. Acts as a key regulator of adaptive thermogenesis as part of the futile creatine cycle: localizes to the mitochondria of thermogenic fat cells and acts by mediating phosphorylation of creatine to initiate a futile cycle of creatine phosphorylation and dephosphorylation. During the futile creatine cycle, creatine and N-phosphocreatine are in a futile cycle, which dissipates the high energy charge of N-phosphocreatine as heat without performing any mechanical or chemical work.</text>
</comment>
<feature type="binding site" evidence="13">
    <location>
        <begin position="255"/>
        <end position="259"/>
    </location>
    <ligand>
        <name>ATP</name>
        <dbReference type="ChEBI" id="CHEBI:30616"/>
    </ligand>
</feature>
<evidence type="ECO:0000256" key="10">
    <source>
        <dbReference type="ARBA" id="ARBA00047143"/>
    </source>
</evidence>
<evidence type="ECO:0000313" key="18">
    <source>
        <dbReference type="Proteomes" id="UP001266305"/>
    </source>
</evidence>
<evidence type="ECO:0000256" key="14">
    <source>
        <dbReference type="SAM" id="MobiDB-lite"/>
    </source>
</evidence>